<dbReference type="PANTHER" id="PTHR39142">
    <property type="entry name" value="MID1P"/>
    <property type="match status" value="1"/>
</dbReference>
<evidence type="ECO:0000313" key="2">
    <source>
        <dbReference type="Proteomes" id="UP000094336"/>
    </source>
</evidence>
<organism evidence="1 2">
    <name type="scientific">Babjeviella inositovora NRRL Y-12698</name>
    <dbReference type="NCBI Taxonomy" id="984486"/>
    <lineage>
        <taxon>Eukaryota</taxon>
        <taxon>Fungi</taxon>
        <taxon>Dikarya</taxon>
        <taxon>Ascomycota</taxon>
        <taxon>Saccharomycotina</taxon>
        <taxon>Pichiomycetes</taxon>
        <taxon>Serinales incertae sedis</taxon>
        <taxon>Babjeviella</taxon>
    </lineage>
</organism>
<dbReference type="InterPro" id="IPR024338">
    <property type="entry name" value="MID1/Yam8"/>
</dbReference>
<dbReference type="Proteomes" id="UP000094336">
    <property type="component" value="Unassembled WGS sequence"/>
</dbReference>
<dbReference type="EMBL" id="KV454433">
    <property type="protein sequence ID" value="ODQ79100.1"/>
    <property type="molecule type" value="Genomic_DNA"/>
</dbReference>
<dbReference type="AlphaFoldDB" id="A0A1E3QN88"/>
<sequence>MFICIYRYTYCQHFYRKSGEPGSILEWTPVSAQIGQNETQYYKFAVDTQSYGASSQFEILIFLAGVICYEPSNVGDYDLHNSLELFYSFNASDMANLTQASRLTFSQGYSQGLAETLIDDAHSELYIAVTSPVSAEIKDNWSYQIAISQNDLVFQWDDRLYASLVDADFESALFVTGNISASTTNATLIQVQSGGEFNLFIYDYSYINYFSHLNNSWCAVRNGPVLIDTVNMTSNYTNRGGGIQQQFYIDGLNASTNYVAYLTQDFEGSGDNGGSIFTKFEFQTQSLRACRLIYDLEFCNNVAYSVPISSQYDIDGSELNLKILYDSNPLALYQNFTFALQQTACDTEADALYSTVRTCDDCATAYKNWLCAVTIPRCSTYNYTGFQYRDVGESRNPFVNTVVQPKEPYYEVLPCINLCNNIVQDCPVNDFAFVCPKDNATIAQSYYWYDDTYNGTSCNFVGSLPNQDIANAQASFFPNYPQDQYGRS</sequence>
<protein>
    <recommendedName>
        <fullName evidence="3">Stretch-activated cation channel Mid1</fullName>
    </recommendedName>
</protein>
<dbReference type="GeneID" id="30148989"/>
<gene>
    <name evidence="1" type="ORF">BABINDRAFT_180789</name>
</gene>
<name>A0A1E3QN88_9ASCO</name>
<reference evidence="2" key="1">
    <citation type="submission" date="2016-05" db="EMBL/GenBank/DDBJ databases">
        <title>Comparative genomics of biotechnologically important yeasts.</title>
        <authorList>
            <consortium name="DOE Joint Genome Institute"/>
            <person name="Riley R."/>
            <person name="Haridas S."/>
            <person name="Wolfe K.H."/>
            <person name="Lopes M.R."/>
            <person name="Hittinger C.T."/>
            <person name="Goker M."/>
            <person name="Salamov A."/>
            <person name="Wisecaver J."/>
            <person name="Long T.M."/>
            <person name="Aerts A.L."/>
            <person name="Barry K."/>
            <person name="Choi C."/>
            <person name="Clum A."/>
            <person name="Coughlan A.Y."/>
            <person name="Deshpande S."/>
            <person name="Douglass A.P."/>
            <person name="Hanson S.J."/>
            <person name="Klenk H.-P."/>
            <person name="Labutti K."/>
            <person name="Lapidus A."/>
            <person name="Lindquist E."/>
            <person name="Lipzen A."/>
            <person name="Meier-Kolthoff J.P."/>
            <person name="Ohm R.A."/>
            <person name="Otillar R.P."/>
            <person name="Pangilinan J."/>
            <person name="Peng Y."/>
            <person name="Rokas A."/>
            <person name="Rosa C.A."/>
            <person name="Scheuner C."/>
            <person name="Sibirny A.A."/>
            <person name="Slot J.C."/>
            <person name="Stielow J.B."/>
            <person name="Sun H."/>
            <person name="Kurtzman C.P."/>
            <person name="Blackwell M."/>
            <person name="Grigoriev I.V."/>
            <person name="Jeffries T.W."/>
        </authorList>
    </citation>
    <scope>NUCLEOTIDE SEQUENCE [LARGE SCALE GENOMIC DNA]</scope>
    <source>
        <strain evidence="2">NRRL Y-12698</strain>
    </source>
</reference>
<proteinExistence type="predicted"/>
<accession>A0A1E3QN88</accession>
<dbReference type="GO" id="GO:0005262">
    <property type="term" value="F:calcium channel activity"/>
    <property type="evidence" value="ECO:0007669"/>
    <property type="project" value="InterPro"/>
</dbReference>
<dbReference type="PANTHER" id="PTHR39142:SF1">
    <property type="entry name" value="AEL197CP"/>
    <property type="match status" value="1"/>
</dbReference>
<dbReference type="STRING" id="984486.A0A1E3QN88"/>
<dbReference type="Pfam" id="PF12929">
    <property type="entry name" value="Mid1"/>
    <property type="match status" value="1"/>
</dbReference>
<dbReference type="GO" id="GO:0098703">
    <property type="term" value="P:calcium ion import across plasma membrane"/>
    <property type="evidence" value="ECO:0007669"/>
    <property type="project" value="InterPro"/>
</dbReference>
<evidence type="ECO:0000313" key="1">
    <source>
        <dbReference type="EMBL" id="ODQ79100.1"/>
    </source>
</evidence>
<dbReference type="OrthoDB" id="5405745at2759"/>
<evidence type="ECO:0008006" key="3">
    <source>
        <dbReference type="Google" id="ProtNLM"/>
    </source>
</evidence>
<dbReference type="RefSeq" id="XP_018984428.1">
    <property type="nucleotide sequence ID" value="XM_019131136.1"/>
</dbReference>
<keyword evidence="2" id="KW-1185">Reference proteome</keyword>